<dbReference type="KEGG" id="flt:Sv326_0473"/>
<comment type="subcellular location">
    <subcellularLocation>
        <location evidence="2">Membrane</location>
        <topology evidence="2">Multi-pass membrane protein</topology>
    </subcellularLocation>
</comment>
<dbReference type="EMBL" id="CP058998">
    <property type="protein sequence ID" value="QLJ52648.1"/>
    <property type="molecule type" value="Genomic_DNA"/>
</dbReference>
<gene>
    <name evidence="14" type="ORF">Sv326_0473</name>
</gene>
<dbReference type="EC" id="2.3.2.27" evidence="3"/>
<proteinExistence type="predicted"/>
<keyword evidence="4" id="KW-0808">Transferase</keyword>
<feature type="transmembrane region" description="Helical" evidence="12">
    <location>
        <begin position="263"/>
        <end position="282"/>
    </location>
</feature>
<dbReference type="InterPro" id="IPR022170">
    <property type="entry name" value="MUL1-like"/>
</dbReference>
<evidence type="ECO:0000256" key="2">
    <source>
        <dbReference type="ARBA" id="ARBA00004141"/>
    </source>
</evidence>
<name>A0A7D5XLH3_FERL1</name>
<protein>
    <recommendedName>
        <fullName evidence="3">RING-type E3 ubiquitin transferase</fullName>
        <ecNumber evidence="3">2.3.2.27</ecNumber>
    </recommendedName>
</protein>
<dbReference type="Pfam" id="PF12483">
    <property type="entry name" value="GIDE"/>
    <property type="match status" value="1"/>
</dbReference>
<keyword evidence="10 12" id="KW-1133">Transmembrane helix</keyword>
<evidence type="ECO:0000256" key="11">
    <source>
        <dbReference type="ARBA" id="ARBA00023136"/>
    </source>
</evidence>
<keyword evidence="11 12" id="KW-0472">Membrane</keyword>
<evidence type="ECO:0000256" key="6">
    <source>
        <dbReference type="ARBA" id="ARBA00022723"/>
    </source>
</evidence>
<reference evidence="15" key="1">
    <citation type="submission" date="2020-07" db="EMBL/GenBank/DDBJ databases">
        <title>Metabolic diversity and evolutionary history of the archaeal phylum ###Micrarchaeota### uncovered from a freshwater lake metagenome.</title>
        <authorList>
            <person name="Kadnikov V.V."/>
            <person name="Savvichev A.S."/>
            <person name="Mardanov A.V."/>
            <person name="Beletsky A.V."/>
            <person name="Chupakov A.V."/>
            <person name="Kokryatskaya N.M."/>
            <person name="Pimenov N.V."/>
            <person name="Ravin N.V."/>
        </authorList>
    </citation>
    <scope>NUCLEOTIDE SEQUENCE [LARGE SCALE GENOMIC DNA]</scope>
</reference>
<dbReference type="GO" id="GO:0008270">
    <property type="term" value="F:zinc ion binding"/>
    <property type="evidence" value="ECO:0007669"/>
    <property type="project" value="UniProtKB-KW"/>
</dbReference>
<keyword evidence="5 12" id="KW-0812">Transmembrane</keyword>
<keyword evidence="6" id="KW-0479">Metal-binding</keyword>
<feature type="transmembrane region" description="Helical" evidence="12">
    <location>
        <begin position="12"/>
        <end position="36"/>
    </location>
</feature>
<dbReference type="GO" id="GO:0016020">
    <property type="term" value="C:membrane"/>
    <property type="evidence" value="ECO:0007669"/>
    <property type="project" value="UniProtKB-SubCell"/>
</dbReference>
<organism evidence="14 15">
    <name type="scientific">Fermentimicrarchaeum limneticum</name>
    <dbReference type="NCBI Taxonomy" id="2795018"/>
    <lineage>
        <taxon>Archaea</taxon>
        <taxon>Candidatus Micrarchaeota</taxon>
        <taxon>Candidatus Fermentimicrarchaeales</taxon>
        <taxon>Candidatus Fermentimicrarchaeaceae</taxon>
        <taxon>Candidatus Fermentimicrarchaeum</taxon>
    </lineage>
</organism>
<evidence type="ECO:0000256" key="5">
    <source>
        <dbReference type="ARBA" id="ARBA00022692"/>
    </source>
</evidence>
<dbReference type="GO" id="GO:0016567">
    <property type="term" value="P:protein ubiquitination"/>
    <property type="evidence" value="ECO:0007669"/>
    <property type="project" value="InterPro"/>
</dbReference>
<evidence type="ECO:0000256" key="8">
    <source>
        <dbReference type="ARBA" id="ARBA00022786"/>
    </source>
</evidence>
<evidence type="ECO:0000313" key="14">
    <source>
        <dbReference type="EMBL" id="QLJ52648.1"/>
    </source>
</evidence>
<keyword evidence="9" id="KW-0862">Zinc</keyword>
<keyword evidence="8" id="KW-0833">Ubl conjugation pathway</keyword>
<dbReference type="AlphaFoldDB" id="A0A7D5XLH3"/>
<dbReference type="GO" id="GO:0061630">
    <property type="term" value="F:ubiquitin protein ligase activity"/>
    <property type="evidence" value="ECO:0007669"/>
    <property type="project" value="UniProtKB-EC"/>
</dbReference>
<evidence type="ECO:0000256" key="10">
    <source>
        <dbReference type="ARBA" id="ARBA00022989"/>
    </source>
</evidence>
<evidence type="ECO:0000256" key="12">
    <source>
        <dbReference type="SAM" id="Phobius"/>
    </source>
</evidence>
<evidence type="ECO:0000313" key="15">
    <source>
        <dbReference type="Proteomes" id="UP000510821"/>
    </source>
</evidence>
<feature type="domain" description="E3 Ubiquitin ligase MUL1-like" evidence="13">
    <location>
        <begin position="132"/>
        <end position="275"/>
    </location>
</feature>
<keyword evidence="7" id="KW-0863">Zinc-finger</keyword>
<evidence type="ECO:0000256" key="3">
    <source>
        <dbReference type="ARBA" id="ARBA00012483"/>
    </source>
</evidence>
<feature type="transmembrane region" description="Helical" evidence="12">
    <location>
        <begin position="48"/>
        <end position="72"/>
    </location>
</feature>
<comment type="catalytic activity">
    <reaction evidence="1">
        <text>S-ubiquitinyl-[E2 ubiquitin-conjugating enzyme]-L-cysteine + [acceptor protein]-L-lysine = [E2 ubiquitin-conjugating enzyme]-L-cysteine + N(6)-ubiquitinyl-[acceptor protein]-L-lysine.</text>
        <dbReference type="EC" id="2.3.2.27"/>
    </reaction>
</comment>
<sequence length="288" mass="32274">MARALPRIYGTYLTSGRVLVLFVLVLLVFIATVIAIGSIRDEKERESAGILAGVIPFAVLIFLLGFSSWANYNTIVNTPTSRPGGVAAGFVEVYGEAAPKGEYLKSPFGGEECAFYRYRVSEVEGIGLYLNGDSGNFLVRDITGAVEVDPYGAEFDTSGWRSFHVKEKEKIPSRISHFIEEVRRDYWWSPSSAVFKGKDMMYQEYFIKKGEKVFVTGTAVPWYDLSSGKYVPKIIIKRGKDNGFFYISKKEERDVLRDMRNQAMLFISGGGLATIVGVWYILLKLKVL</sequence>
<evidence type="ECO:0000256" key="9">
    <source>
        <dbReference type="ARBA" id="ARBA00022833"/>
    </source>
</evidence>
<dbReference type="Proteomes" id="UP000510821">
    <property type="component" value="Chromosome"/>
</dbReference>
<evidence type="ECO:0000259" key="13">
    <source>
        <dbReference type="Pfam" id="PF12483"/>
    </source>
</evidence>
<evidence type="ECO:0000256" key="1">
    <source>
        <dbReference type="ARBA" id="ARBA00000900"/>
    </source>
</evidence>
<evidence type="ECO:0000256" key="4">
    <source>
        <dbReference type="ARBA" id="ARBA00022679"/>
    </source>
</evidence>
<accession>A0A7D5XLH3</accession>
<evidence type="ECO:0000256" key="7">
    <source>
        <dbReference type="ARBA" id="ARBA00022771"/>
    </source>
</evidence>